<feature type="non-terminal residue" evidence="1">
    <location>
        <position position="1"/>
    </location>
</feature>
<keyword evidence="2" id="KW-1185">Reference proteome</keyword>
<proteinExistence type="predicted"/>
<evidence type="ECO:0000313" key="1">
    <source>
        <dbReference type="EMBL" id="CAG8645073.1"/>
    </source>
</evidence>
<protein>
    <submittedName>
        <fullName evidence="1">6462_t:CDS:1</fullName>
    </submittedName>
</protein>
<organism evidence="1 2">
    <name type="scientific">Racocetra fulgida</name>
    <dbReference type="NCBI Taxonomy" id="60492"/>
    <lineage>
        <taxon>Eukaryota</taxon>
        <taxon>Fungi</taxon>
        <taxon>Fungi incertae sedis</taxon>
        <taxon>Mucoromycota</taxon>
        <taxon>Glomeromycotina</taxon>
        <taxon>Glomeromycetes</taxon>
        <taxon>Diversisporales</taxon>
        <taxon>Gigasporaceae</taxon>
        <taxon>Racocetra</taxon>
    </lineage>
</organism>
<feature type="non-terminal residue" evidence="1">
    <location>
        <position position="160"/>
    </location>
</feature>
<dbReference type="Proteomes" id="UP000789396">
    <property type="component" value="Unassembled WGS sequence"/>
</dbReference>
<name>A0A9N9DR82_9GLOM</name>
<accession>A0A9N9DR82</accession>
<evidence type="ECO:0000313" key="2">
    <source>
        <dbReference type="Proteomes" id="UP000789396"/>
    </source>
</evidence>
<reference evidence="1" key="1">
    <citation type="submission" date="2021-06" db="EMBL/GenBank/DDBJ databases">
        <authorList>
            <person name="Kallberg Y."/>
            <person name="Tangrot J."/>
            <person name="Rosling A."/>
        </authorList>
    </citation>
    <scope>NUCLEOTIDE SEQUENCE</scope>
    <source>
        <strain evidence="1">IN212</strain>
    </source>
</reference>
<gene>
    <name evidence="1" type="ORF">RFULGI_LOCUS8224</name>
</gene>
<dbReference type="EMBL" id="CAJVPZ010012993">
    <property type="protein sequence ID" value="CAG8645073.1"/>
    <property type="molecule type" value="Genomic_DNA"/>
</dbReference>
<comment type="caution">
    <text evidence="1">The sequence shown here is derived from an EMBL/GenBank/DDBJ whole genome shotgun (WGS) entry which is preliminary data.</text>
</comment>
<sequence length="160" mass="17879">TTAAEFDTSEEMNQVTSIRGHNAYQASIHTSITEKQEYAHGFGIAKSGLKFALENGLVNEFVGLIVKFIENHSGVATSEHITKLKHKRRSRLLDSAQQNEIEAENEYTEELLPKKRVNTVNDENSTSKVEGRYYSNCYGTGHYANTCKFPTVNGENSTSK</sequence>
<dbReference type="AlphaFoldDB" id="A0A9N9DR82"/>